<dbReference type="EMBL" id="JZWT02000002">
    <property type="protein sequence ID" value="MFB6489861.1"/>
    <property type="molecule type" value="Genomic_DNA"/>
</dbReference>
<organism evidence="1 2">
    <name type="scientific">Thermoproteus sp. AZ2</name>
    <dbReference type="NCBI Taxonomy" id="1609232"/>
    <lineage>
        <taxon>Archaea</taxon>
        <taxon>Thermoproteota</taxon>
        <taxon>Thermoprotei</taxon>
        <taxon>Thermoproteales</taxon>
        <taxon>Thermoproteaceae</taxon>
        <taxon>Thermoproteus</taxon>
    </lineage>
</organism>
<keyword evidence="1" id="KW-0648">Protein biosynthesis</keyword>
<sequence length="122" mass="13757">MGLLDMGVDRQGDTVDELLSTLLGNEDEPQSVIAKEQALVRIRVEKRKRHLVTVIEFDSSEVRSIDIEGIAKELKRRLAAGGTVKDNLIEVQGDQRVRVKKLLVEMGFREDNILIDETITET</sequence>
<reference evidence="1" key="1">
    <citation type="submission" date="2024-07" db="EMBL/GenBank/DDBJ databases">
        <title>Metagenome and Metagenome-Assembled Genomes of Archaea from a hot spring from the geothermal field of Los Azufres, Mexico.</title>
        <authorList>
            <person name="Marin-Paredes R."/>
            <person name="Martinez-Romero E."/>
            <person name="Servin-Garciduenas L.E."/>
        </authorList>
    </citation>
    <scope>NUCLEOTIDE SEQUENCE</scope>
</reference>
<keyword evidence="1" id="KW-0396">Initiation factor</keyword>
<evidence type="ECO:0000313" key="1">
    <source>
        <dbReference type="EMBL" id="MFB6489861.1"/>
    </source>
</evidence>
<dbReference type="Proteomes" id="UP000033636">
    <property type="component" value="Unassembled WGS sequence"/>
</dbReference>
<accession>A0ACC6UYR9</accession>
<comment type="caution">
    <text evidence="1">The sequence shown here is derived from an EMBL/GenBank/DDBJ whole genome shotgun (WGS) entry which is preliminary data.</text>
</comment>
<name>A0ACC6UYR9_9CREN</name>
<protein>
    <submittedName>
        <fullName evidence="1">Translation initiation factor</fullName>
    </submittedName>
</protein>
<proteinExistence type="predicted"/>
<gene>
    <name evidence="1" type="ORF">TU35_001225</name>
</gene>
<evidence type="ECO:0000313" key="2">
    <source>
        <dbReference type="Proteomes" id="UP000033636"/>
    </source>
</evidence>